<keyword evidence="2" id="KW-1185">Reference proteome</keyword>
<evidence type="ECO:0000313" key="1">
    <source>
        <dbReference type="EMBL" id="RWQ92589.1"/>
    </source>
</evidence>
<evidence type="ECO:0000313" key="2">
    <source>
        <dbReference type="Proteomes" id="UP000283841"/>
    </source>
</evidence>
<dbReference type="VEuPathDB" id="FungiDB:C8Q69DRAFT_514247"/>
<proteinExistence type="predicted"/>
<dbReference type="GeneID" id="39602614"/>
<comment type="caution">
    <text evidence="1">The sequence shown here is derived from an EMBL/GenBank/DDBJ whole genome shotgun (WGS) entry which is preliminary data.</text>
</comment>
<gene>
    <name evidence="1" type="ORF">C8Q69DRAFT_514247</name>
</gene>
<dbReference type="RefSeq" id="XP_028482234.1">
    <property type="nucleotide sequence ID" value="XM_028633337.1"/>
</dbReference>
<sequence>MDRKRHERYRLTAKGFGSLLRFIPSMEMSEPLASTDRNSRLDKPRNLSGMHNGIIHRLIISARVATSDDGEFHLLQGLGAISVRLGVMVPHLLQEMSGIAPWLEPRLKRPRTEAMTTFWQRMNHDKPMKRRTRAKHATAGDNNSTIRESLTQLQVLRFLVPARVLGVLGFKYLAAWLSLWPIPPSIEVVGSNSHLTRLRRLQMIDHRLSNTNGTASNTIFT</sequence>
<reference evidence="1 2" key="1">
    <citation type="journal article" date="2018" name="Front. Microbiol.">
        <title>Genomic and genetic insights into a cosmopolitan fungus, Paecilomyces variotii (Eurotiales).</title>
        <authorList>
            <person name="Urquhart A.S."/>
            <person name="Mondo S.J."/>
            <person name="Makela M.R."/>
            <person name="Hane J.K."/>
            <person name="Wiebenga A."/>
            <person name="He G."/>
            <person name="Mihaltcheva S."/>
            <person name="Pangilinan J."/>
            <person name="Lipzen A."/>
            <person name="Barry K."/>
            <person name="de Vries R.P."/>
            <person name="Grigoriev I.V."/>
            <person name="Idnurm A."/>
        </authorList>
    </citation>
    <scope>NUCLEOTIDE SEQUENCE [LARGE SCALE GENOMIC DNA]</scope>
    <source>
        <strain evidence="1 2">CBS 101075</strain>
    </source>
</reference>
<accession>A0A443HL93</accession>
<dbReference type="EMBL" id="RCNU01000012">
    <property type="protein sequence ID" value="RWQ92589.1"/>
    <property type="molecule type" value="Genomic_DNA"/>
</dbReference>
<organism evidence="1 2">
    <name type="scientific">Byssochlamys spectabilis</name>
    <name type="common">Paecilomyces variotii</name>
    <dbReference type="NCBI Taxonomy" id="264951"/>
    <lineage>
        <taxon>Eukaryota</taxon>
        <taxon>Fungi</taxon>
        <taxon>Dikarya</taxon>
        <taxon>Ascomycota</taxon>
        <taxon>Pezizomycotina</taxon>
        <taxon>Eurotiomycetes</taxon>
        <taxon>Eurotiomycetidae</taxon>
        <taxon>Eurotiales</taxon>
        <taxon>Thermoascaceae</taxon>
        <taxon>Paecilomyces</taxon>
    </lineage>
</organism>
<dbReference type="AlphaFoldDB" id="A0A443HL93"/>
<name>A0A443HL93_BYSSP</name>
<protein>
    <submittedName>
        <fullName evidence="1">Uncharacterized protein</fullName>
    </submittedName>
</protein>
<dbReference type="Proteomes" id="UP000283841">
    <property type="component" value="Unassembled WGS sequence"/>
</dbReference>